<organism evidence="2 3">
    <name type="scientific">Exaiptasia diaphana</name>
    <name type="common">Tropical sea anemone</name>
    <name type="synonym">Aiptasia pulchella</name>
    <dbReference type="NCBI Taxonomy" id="2652724"/>
    <lineage>
        <taxon>Eukaryota</taxon>
        <taxon>Metazoa</taxon>
        <taxon>Cnidaria</taxon>
        <taxon>Anthozoa</taxon>
        <taxon>Hexacorallia</taxon>
        <taxon>Actiniaria</taxon>
        <taxon>Aiptasiidae</taxon>
        <taxon>Exaiptasia</taxon>
    </lineage>
</organism>
<keyword evidence="3" id="KW-1185">Reference proteome</keyword>
<evidence type="ECO:0000256" key="1">
    <source>
        <dbReference type="SAM" id="Phobius"/>
    </source>
</evidence>
<dbReference type="Proteomes" id="UP000887567">
    <property type="component" value="Unplaced"/>
</dbReference>
<evidence type="ECO:0000313" key="2">
    <source>
        <dbReference type="EnsemblMetazoa" id="XP_028516348.1"/>
    </source>
</evidence>
<dbReference type="GeneID" id="110244183"/>
<keyword evidence="1" id="KW-1133">Transmembrane helix</keyword>
<accession>A0A913YMT5</accession>
<dbReference type="OrthoDB" id="5950744at2759"/>
<sequence length="278" mass="31833">MDEASRRFRLSVTEGRPVFSNESNKTRGVESGDLRHRFASSKTKSDPVELSRMAMASQDSTLLSPVPKDKLRSTRSHSLKVFTMQPSFLYQRSKRTFSLPCTPRPIFPPSIQIEQSRFVDEDIIEEPGNKPVPVEDTLSCFTAVMGLGCSLFLFAWSCLLSNVSRIYHDHYTSNDMKPASQPSIQQQNQNKLDRNLTPKMPDRVYRPLKKYYTYPLPSRILENETEDESDFSEEEIIEVKQPTLVIQDTLSCFTAVMGLSCSLFLFLWSCVLSNYSRK</sequence>
<evidence type="ECO:0000313" key="3">
    <source>
        <dbReference type="Proteomes" id="UP000887567"/>
    </source>
</evidence>
<dbReference type="RefSeq" id="XP_028516348.1">
    <property type="nucleotide sequence ID" value="XM_028660547.1"/>
</dbReference>
<keyword evidence="1" id="KW-0472">Membrane</keyword>
<name>A0A913YMT5_EXADI</name>
<keyword evidence="1" id="KW-0812">Transmembrane</keyword>
<dbReference type="KEGG" id="epa:110244183"/>
<reference evidence="2" key="1">
    <citation type="submission" date="2022-11" db="UniProtKB">
        <authorList>
            <consortium name="EnsemblMetazoa"/>
        </authorList>
    </citation>
    <scope>IDENTIFICATION</scope>
</reference>
<proteinExistence type="predicted"/>
<dbReference type="EnsemblMetazoa" id="XM_028660547.1">
    <property type="protein sequence ID" value="XP_028516348.1"/>
    <property type="gene ID" value="LOC110244183"/>
</dbReference>
<dbReference type="AlphaFoldDB" id="A0A913YMT5"/>
<protein>
    <submittedName>
        <fullName evidence="2">Uncharacterized protein</fullName>
    </submittedName>
</protein>
<feature type="transmembrane region" description="Helical" evidence="1">
    <location>
        <begin position="253"/>
        <end position="275"/>
    </location>
</feature>